<dbReference type="AlphaFoldDB" id="D5GLX4"/>
<dbReference type="PANTHER" id="PTHR43591">
    <property type="entry name" value="METHYLTRANSFERASE"/>
    <property type="match status" value="1"/>
</dbReference>
<dbReference type="CDD" id="cd02440">
    <property type="entry name" value="AdoMet_MTases"/>
    <property type="match status" value="1"/>
</dbReference>
<dbReference type="HOGENOM" id="CLU_010595_1_2_1"/>
<reference evidence="2 3" key="1">
    <citation type="journal article" date="2010" name="Nature">
        <title>Perigord black truffle genome uncovers evolutionary origins and mechanisms of symbiosis.</title>
        <authorList>
            <person name="Martin F."/>
            <person name="Kohler A."/>
            <person name="Murat C."/>
            <person name="Balestrini R."/>
            <person name="Coutinho P.M."/>
            <person name="Jaillon O."/>
            <person name="Montanini B."/>
            <person name="Morin E."/>
            <person name="Noel B."/>
            <person name="Percudani R."/>
            <person name="Porcel B."/>
            <person name="Rubini A."/>
            <person name="Amicucci A."/>
            <person name="Amselem J."/>
            <person name="Anthouard V."/>
            <person name="Arcioni S."/>
            <person name="Artiguenave F."/>
            <person name="Aury J.M."/>
            <person name="Ballario P."/>
            <person name="Bolchi A."/>
            <person name="Brenna A."/>
            <person name="Brun A."/>
            <person name="Buee M."/>
            <person name="Cantarel B."/>
            <person name="Chevalier G."/>
            <person name="Couloux A."/>
            <person name="Da Silva C."/>
            <person name="Denoeud F."/>
            <person name="Duplessis S."/>
            <person name="Ghignone S."/>
            <person name="Hilselberger B."/>
            <person name="Iotti M."/>
            <person name="Marcais B."/>
            <person name="Mello A."/>
            <person name="Miranda M."/>
            <person name="Pacioni G."/>
            <person name="Quesneville H."/>
            <person name="Riccioni C."/>
            <person name="Ruotolo R."/>
            <person name="Splivallo R."/>
            <person name="Stocchi V."/>
            <person name="Tisserant E."/>
            <person name="Viscomi A.R."/>
            <person name="Zambonelli A."/>
            <person name="Zampieri E."/>
            <person name="Henrissat B."/>
            <person name="Lebrun M.H."/>
            <person name="Paolocci F."/>
            <person name="Bonfante P."/>
            <person name="Ottonello S."/>
            <person name="Wincker P."/>
        </authorList>
    </citation>
    <scope>NUCLEOTIDE SEQUENCE [LARGE SCALE GENOMIC DNA]</scope>
    <source>
        <strain evidence="2 3">Mel28</strain>
    </source>
</reference>
<feature type="region of interest" description="Disordered" evidence="1">
    <location>
        <begin position="1"/>
        <end position="42"/>
    </location>
</feature>
<dbReference type="KEGG" id="tml:GSTUM_00010462001"/>
<accession>D5GLX4</accession>
<name>D5GLX4_TUBMM</name>
<dbReference type="Proteomes" id="UP000006911">
    <property type="component" value="Unassembled WGS sequence"/>
</dbReference>
<dbReference type="InterPro" id="IPR029063">
    <property type="entry name" value="SAM-dependent_MTases_sf"/>
</dbReference>
<dbReference type="OMA" id="WAVEMAD"/>
<evidence type="ECO:0000256" key="1">
    <source>
        <dbReference type="SAM" id="MobiDB-lite"/>
    </source>
</evidence>
<sequence>MASTGASPRSPQSPQSPQNPQNPQGSQSPYSAASPADSQAPQQGLDGVIIEVDGELLDDDDSAFGSDTSSYVTSLSSSVTNYRYENGRRYHAFREGAYVLPNDEAESDRLDLQHQMLTLLFGLHRAPLQNPQKILDIGTGTGIWAVEMADKFPSSEVIGNDLSPIQPSWVPPNLRFEIDDAESDWAYKLNSFDYIHTRYMIGSIQDWPKLLRQAYDFSKPGGYVELQEINCDLYTDDNSLPPDSAARRWSMLMAEASRKNNRPIDIGAELQPFVVEAGFINVCREVYKLPLNSWPKDSKLKEIGAFNLVNMLEGLEALSLALFTRVLGWSIEEVMAFLPSVRQDIQRRDAHILWDIYVVWGQKPEV</sequence>
<dbReference type="GeneID" id="9187321"/>
<proteinExistence type="predicted"/>
<protein>
    <submittedName>
        <fullName evidence="2">(Perigord truffle) hypothetical protein</fullName>
    </submittedName>
</protein>
<dbReference type="RefSeq" id="XP_002841350.1">
    <property type="nucleotide sequence ID" value="XM_002841304.1"/>
</dbReference>
<dbReference type="InParanoid" id="D5GLX4"/>
<dbReference type="STRING" id="656061.D5GLX4"/>
<dbReference type="PANTHER" id="PTHR43591:SF10">
    <property type="entry name" value="ABC TRANSMEMBRANE TYPE-1 DOMAIN-CONTAINING PROTEIN-RELATED"/>
    <property type="match status" value="1"/>
</dbReference>
<keyword evidence="3" id="KW-1185">Reference proteome</keyword>
<dbReference type="Gene3D" id="3.40.50.150">
    <property type="entry name" value="Vaccinia Virus protein VP39"/>
    <property type="match status" value="1"/>
</dbReference>
<dbReference type="SUPFAM" id="SSF53335">
    <property type="entry name" value="S-adenosyl-L-methionine-dependent methyltransferases"/>
    <property type="match status" value="1"/>
</dbReference>
<feature type="compositionally biased region" description="Low complexity" evidence="1">
    <location>
        <begin position="7"/>
        <end position="42"/>
    </location>
</feature>
<evidence type="ECO:0000313" key="2">
    <source>
        <dbReference type="EMBL" id="CAZ85541.1"/>
    </source>
</evidence>
<dbReference type="eggNOG" id="KOG1269">
    <property type="taxonomic scope" value="Eukaryota"/>
</dbReference>
<dbReference type="GO" id="GO:0008168">
    <property type="term" value="F:methyltransferase activity"/>
    <property type="evidence" value="ECO:0007669"/>
    <property type="project" value="TreeGrafter"/>
</dbReference>
<organism evidence="2 3">
    <name type="scientific">Tuber melanosporum (strain Mel28)</name>
    <name type="common">Perigord black truffle</name>
    <dbReference type="NCBI Taxonomy" id="656061"/>
    <lineage>
        <taxon>Eukaryota</taxon>
        <taxon>Fungi</taxon>
        <taxon>Dikarya</taxon>
        <taxon>Ascomycota</taxon>
        <taxon>Pezizomycotina</taxon>
        <taxon>Pezizomycetes</taxon>
        <taxon>Pezizales</taxon>
        <taxon>Tuberaceae</taxon>
        <taxon>Tuber</taxon>
    </lineage>
</organism>
<gene>
    <name evidence="2" type="ORF">GSTUM_00010462001</name>
</gene>
<evidence type="ECO:0000313" key="3">
    <source>
        <dbReference type="Proteomes" id="UP000006911"/>
    </source>
</evidence>
<dbReference type="EMBL" id="FN430351">
    <property type="protein sequence ID" value="CAZ85541.1"/>
    <property type="molecule type" value="Genomic_DNA"/>
</dbReference>
<dbReference type="Pfam" id="PF13489">
    <property type="entry name" value="Methyltransf_23"/>
    <property type="match status" value="1"/>
</dbReference>